<keyword evidence="1" id="KW-0472">Membrane</keyword>
<evidence type="ECO:0000256" key="3">
    <source>
        <dbReference type="SAM" id="SignalP"/>
    </source>
</evidence>
<dbReference type="Proteomes" id="UP000217182">
    <property type="component" value="Chromosome"/>
</dbReference>
<evidence type="ECO:0000313" key="4">
    <source>
        <dbReference type="EMBL" id="ATA20891.1"/>
    </source>
</evidence>
<reference evidence="4 5" key="1">
    <citation type="submission" date="2016-01" db="EMBL/GenBank/DDBJ databases">
        <authorList>
            <person name="Oliw E.H."/>
        </authorList>
    </citation>
    <scope>NUCLEOTIDE SEQUENCE [LARGE SCALE GENOMIC DNA]</scope>
    <source>
        <strain evidence="4 5">FRB97</strain>
    </source>
</reference>
<organism evidence="4 5">
    <name type="scientific">Gibbsiella quercinecans</name>
    <dbReference type="NCBI Taxonomy" id="929813"/>
    <lineage>
        <taxon>Bacteria</taxon>
        <taxon>Pseudomonadati</taxon>
        <taxon>Pseudomonadota</taxon>
        <taxon>Gammaproteobacteria</taxon>
        <taxon>Enterobacterales</taxon>
        <taxon>Yersiniaceae</taxon>
        <taxon>Gibbsiella</taxon>
    </lineage>
</organism>
<feature type="disulfide bond" evidence="1">
    <location>
        <begin position="77"/>
        <end position="121"/>
    </location>
</feature>
<keyword evidence="1" id="KW-1015">Disulfide bond</keyword>
<feature type="signal peptide" evidence="3">
    <location>
        <begin position="1"/>
        <end position="19"/>
    </location>
</feature>
<proteinExistence type="inferred from homology"/>
<keyword evidence="1" id="KW-0998">Cell outer membrane</keyword>
<dbReference type="PROSITE" id="PS51257">
    <property type="entry name" value="PROKAR_LIPOPROTEIN"/>
    <property type="match status" value="1"/>
</dbReference>
<dbReference type="GO" id="GO:0031241">
    <property type="term" value="C:periplasmic side of cell outer membrane"/>
    <property type="evidence" value="ECO:0007669"/>
    <property type="project" value="UniProtKB-UniRule"/>
</dbReference>
<dbReference type="HAMAP" id="MF_00976">
    <property type="entry name" value="RcsF"/>
    <property type="match status" value="1"/>
</dbReference>
<accession>A0A250B453</accession>
<dbReference type="GO" id="GO:0035556">
    <property type="term" value="P:intracellular signal transduction"/>
    <property type="evidence" value="ECO:0007669"/>
    <property type="project" value="InterPro"/>
</dbReference>
<evidence type="ECO:0000313" key="5">
    <source>
        <dbReference type="Proteomes" id="UP000217182"/>
    </source>
</evidence>
<dbReference type="OrthoDB" id="6505467at2"/>
<dbReference type="NCBIfam" id="NF008048">
    <property type="entry name" value="PRK10781.1"/>
    <property type="match status" value="1"/>
</dbReference>
<evidence type="ECO:0000256" key="1">
    <source>
        <dbReference type="HAMAP-Rule" id="MF_00976"/>
    </source>
</evidence>
<keyword evidence="5" id="KW-1185">Reference proteome</keyword>
<protein>
    <recommendedName>
        <fullName evidence="1">Outer membrane lipoprotein RcsF</fullName>
    </recommendedName>
</protein>
<dbReference type="AlphaFoldDB" id="A0A250B453"/>
<comment type="similarity">
    <text evidence="1">Belongs to the RcsF family.</text>
</comment>
<feature type="region of interest" description="Disordered" evidence="2">
    <location>
        <begin position="23"/>
        <end position="48"/>
    </location>
</feature>
<feature type="chain" id="PRO_5012128640" description="Outer membrane lipoprotein RcsF" evidence="3">
    <location>
        <begin position="20"/>
        <end position="137"/>
    </location>
</feature>
<feature type="disulfide bond" evidence="1">
    <location>
        <begin position="112"/>
        <end position="127"/>
    </location>
</feature>
<evidence type="ECO:0000256" key="2">
    <source>
        <dbReference type="SAM" id="MobiDB-lite"/>
    </source>
</evidence>
<dbReference type="Pfam" id="PF16358">
    <property type="entry name" value="RcsF"/>
    <property type="match status" value="1"/>
</dbReference>
<dbReference type="KEGG" id="gqu:AWC35_16930"/>
<name>A0A250B453_9GAMM</name>
<comment type="function">
    <text evidence="1">Essential component of the Rcs signaling system, which controls transcription of numerous genes. Plays a role in signal transduction from the cell surface to the histidine kinase RcsC. May detect outer membrane defects.</text>
</comment>
<dbReference type="RefSeq" id="WP_095847477.1">
    <property type="nucleotide sequence ID" value="NZ_CP014136.1"/>
</dbReference>
<keyword evidence="3" id="KW-0732">Signal</keyword>
<gene>
    <name evidence="1 4" type="primary">rcsF</name>
    <name evidence="4" type="ORF">AWC35_16930</name>
</gene>
<dbReference type="Gene3D" id="3.30.110.70">
    <property type="entry name" value="Hypothetical protein apc22750. Chain B"/>
    <property type="match status" value="1"/>
</dbReference>
<comment type="subcellular location">
    <subcellularLocation>
        <location evidence="1">Cell outer membrane</location>
        <topology evidence="1">Lipid-anchor</topology>
        <orientation evidence="1">Periplasmic side</orientation>
    </subcellularLocation>
</comment>
<dbReference type="EMBL" id="CP014136">
    <property type="protein sequence ID" value="ATA20891.1"/>
    <property type="molecule type" value="Genomic_DNA"/>
</dbReference>
<feature type="compositionally biased region" description="Low complexity" evidence="2">
    <location>
        <begin position="28"/>
        <end position="47"/>
    </location>
</feature>
<dbReference type="InterPro" id="IPR030852">
    <property type="entry name" value="RcsF"/>
</dbReference>
<sequence>MRVLPLCLFALTLSGCSMLPGGSTPANKTSKPAATSSSAPAKTASAPRPAPVKLYKNAEELVGKPFRDLGEVSGESCQTTAQDSPPNLATARKRMQIRASYMKANAVLLHDCQIISGVAGCYQQAVCQGSALNVSSK</sequence>